<name>E4ZLS2_LEPMJ</name>
<feature type="region of interest" description="Disordered" evidence="1">
    <location>
        <begin position="97"/>
        <end position="260"/>
    </location>
</feature>
<evidence type="ECO:0000313" key="3">
    <source>
        <dbReference type="EMBL" id="CBX92752.1"/>
    </source>
</evidence>
<feature type="domain" description="SUZ" evidence="2">
    <location>
        <begin position="63"/>
        <end position="148"/>
    </location>
</feature>
<dbReference type="InParanoid" id="E4ZLS2"/>
<evidence type="ECO:0000256" key="1">
    <source>
        <dbReference type="SAM" id="MobiDB-lite"/>
    </source>
</evidence>
<keyword evidence="4" id="KW-1185">Reference proteome</keyword>
<feature type="region of interest" description="Disordered" evidence="1">
    <location>
        <begin position="1"/>
        <end position="37"/>
    </location>
</feature>
<feature type="compositionally biased region" description="Basic and acidic residues" evidence="1">
    <location>
        <begin position="108"/>
        <end position="143"/>
    </location>
</feature>
<dbReference type="InterPro" id="IPR024771">
    <property type="entry name" value="SUZ"/>
</dbReference>
<dbReference type="eggNOG" id="ENOG502SDN7">
    <property type="taxonomic scope" value="Eukaryota"/>
</dbReference>
<reference evidence="4" key="1">
    <citation type="journal article" date="2011" name="Nat. Commun.">
        <title>Effector diversification within compartments of the Leptosphaeria maculans genome affected by Repeat-Induced Point mutations.</title>
        <authorList>
            <person name="Rouxel T."/>
            <person name="Grandaubert J."/>
            <person name="Hane J.K."/>
            <person name="Hoede C."/>
            <person name="van de Wouw A.P."/>
            <person name="Couloux A."/>
            <person name="Dominguez V."/>
            <person name="Anthouard V."/>
            <person name="Bally P."/>
            <person name="Bourras S."/>
            <person name="Cozijnsen A.J."/>
            <person name="Ciuffetti L.M."/>
            <person name="Degrave A."/>
            <person name="Dilmaghani A."/>
            <person name="Duret L."/>
            <person name="Fudal I."/>
            <person name="Goodwin S.B."/>
            <person name="Gout L."/>
            <person name="Glaser N."/>
            <person name="Linglin J."/>
            <person name="Kema G.H.J."/>
            <person name="Lapalu N."/>
            <person name="Lawrence C.B."/>
            <person name="May K."/>
            <person name="Meyer M."/>
            <person name="Ollivier B."/>
            <person name="Poulain J."/>
            <person name="Schoch C.L."/>
            <person name="Simon A."/>
            <person name="Spatafora J.W."/>
            <person name="Stachowiak A."/>
            <person name="Turgeon B.G."/>
            <person name="Tyler B.M."/>
            <person name="Vincent D."/>
            <person name="Weissenbach J."/>
            <person name="Amselem J."/>
            <person name="Quesneville H."/>
            <person name="Oliver R.P."/>
            <person name="Wincker P."/>
            <person name="Balesdent M.-H."/>
            <person name="Howlett B.J."/>
        </authorList>
    </citation>
    <scope>NUCLEOTIDE SEQUENCE [LARGE SCALE GENOMIC DNA]</scope>
    <source>
        <strain evidence="4">JN3 / isolate v23.1.3 / race Av1-4-5-6-7-8</strain>
    </source>
</reference>
<feature type="compositionally biased region" description="Acidic residues" evidence="1">
    <location>
        <begin position="11"/>
        <end position="27"/>
    </location>
</feature>
<gene>
    <name evidence="3" type="ORF">LEMA_P054580.1</name>
</gene>
<dbReference type="STRING" id="985895.E4ZLS2"/>
<proteinExistence type="predicted"/>
<accession>E4ZLS2</accession>
<sequence>MPPKKSALADAWDDDWESLADKEDEQPEAPKPEPKLTKAQLKARHIELNKQLWQSAENPEPQWYPEVRSSVPVATFKPKVTMLARKPAPQVLARNMAGLALDDDDSEEERRKKAAADFEERKTRAQQERADKERKYAEARERIFGSPAASATEDSRSNSPNRPMRGRGKGRGGKDMQTRSSNEQSPARASANATTATATARGLFDPTYTPKPGSVYIQRKEAGASRPATPNGQEKPIRQPQGPARGGGRGFGGRGGFAAQAANGYSHMPASSEAPDTTRVTNLPSPFLAYRPWNGIHQCATRKHISTTRAANAVREKGARHFRLGPSSTVDHSGHIALWCGNNSHVLRMADTLVHEDAYNSQTTPSRPPRGLWTRGMVACQRYQAADMMLAMDGKARQVVPLDDQWPGQMDELGVPYQDAYETSGRVHSFLDAQSAIRRFKGRALACVSHGLV</sequence>
<dbReference type="HOGENOM" id="CLU_604213_0_0_1"/>
<feature type="compositionally biased region" description="Low complexity" evidence="1">
    <location>
        <begin position="187"/>
        <end position="200"/>
    </location>
</feature>
<evidence type="ECO:0000313" key="4">
    <source>
        <dbReference type="Proteomes" id="UP000002668"/>
    </source>
</evidence>
<dbReference type="PROSITE" id="PS51673">
    <property type="entry name" value="SUZ"/>
    <property type="match status" value="1"/>
</dbReference>
<feature type="compositionally biased region" description="Gly residues" evidence="1">
    <location>
        <begin position="244"/>
        <end position="256"/>
    </location>
</feature>
<dbReference type="OrthoDB" id="5422283at2759"/>
<evidence type="ECO:0000259" key="2">
    <source>
        <dbReference type="PROSITE" id="PS51673"/>
    </source>
</evidence>
<dbReference type="GeneID" id="13287337"/>
<dbReference type="VEuPathDB" id="FungiDB:LEMA_P054580.1"/>
<dbReference type="AlphaFoldDB" id="E4ZLS2"/>
<dbReference type="EMBL" id="FP929094">
    <property type="protein sequence ID" value="CBX92752.1"/>
    <property type="molecule type" value="Genomic_DNA"/>
</dbReference>
<organism evidence="4">
    <name type="scientific">Leptosphaeria maculans (strain JN3 / isolate v23.1.3 / race Av1-4-5-6-7-8)</name>
    <name type="common">Blackleg fungus</name>
    <name type="synonym">Phoma lingam</name>
    <dbReference type="NCBI Taxonomy" id="985895"/>
    <lineage>
        <taxon>Eukaryota</taxon>
        <taxon>Fungi</taxon>
        <taxon>Dikarya</taxon>
        <taxon>Ascomycota</taxon>
        <taxon>Pezizomycotina</taxon>
        <taxon>Dothideomycetes</taxon>
        <taxon>Pleosporomycetidae</taxon>
        <taxon>Pleosporales</taxon>
        <taxon>Pleosporineae</taxon>
        <taxon>Leptosphaeriaceae</taxon>
        <taxon>Plenodomus</taxon>
        <taxon>Plenodomus lingam/Leptosphaeria maculans species complex</taxon>
    </lineage>
</organism>
<dbReference type="Proteomes" id="UP000002668">
    <property type="component" value="Genome"/>
</dbReference>
<protein>
    <submittedName>
        <fullName evidence="3">Predicted protein</fullName>
    </submittedName>
</protein>